<evidence type="ECO:0000256" key="2">
    <source>
        <dbReference type="ARBA" id="ARBA00022737"/>
    </source>
</evidence>
<dbReference type="Gene3D" id="1.20.1280.50">
    <property type="match status" value="1"/>
</dbReference>
<comment type="similarity">
    <text evidence="4">Belongs to the ATOS family.</text>
</comment>
<dbReference type="EMBL" id="UFQT01000121">
    <property type="protein sequence ID" value="SSX20421.1"/>
    <property type="molecule type" value="Genomic_DNA"/>
</dbReference>
<evidence type="ECO:0000256" key="1">
    <source>
        <dbReference type="ARBA" id="ARBA00022614"/>
    </source>
</evidence>
<evidence type="ECO:0000256" key="4">
    <source>
        <dbReference type="ARBA" id="ARBA00034497"/>
    </source>
</evidence>
<dbReference type="SUPFAM" id="SSF52047">
    <property type="entry name" value="RNI-like"/>
    <property type="match status" value="1"/>
</dbReference>
<reference evidence="8" key="2">
    <citation type="submission" date="2018-07" db="EMBL/GenBank/DDBJ databases">
        <authorList>
            <person name="Quirk P.G."/>
            <person name="Krulwich T.A."/>
        </authorList>
    </citation>
    <scope>NUCLEOTIDE SEQUENCE</scope>
</reference>
<evidence type="ECO:0000256" key="5">
    <source>
        <dbReference type="SAM" id="MobiDB-lite"/>
    </source>
</evidence>
<dbReference type="InterPro" id="IPR025261">
    <property type="entry name" value="Atos-like_cons_dom"/>
</dbReference>
<feature type="region of interest" description="Disordered" evidence="5">
    <location>
        <begin position="832"/>
        <end position="893"/>
    </location>
</feature>
<feature type="compositionally biased region" description="Basic residues" evidence="5">
    <location>
        <begin position="839"/>
        <end position="859"/>
    </location>
</feature>
<keyword evidence="2" id="KW-0677">Repeat</keyword>
<dbReference type="InterPro" id="IPR006553">
    <property type="entry name" value="Leu-rich_rpt_Cys-con_subtyp"/>
</dbReference>
<feature type="region of interest" description="Disordered" evidence="5">
    <location>
        <begin position="1110"/>
        <end position="1130"/>
    </location>
</feature>
<keyword evidence="3" id="KW-0833">Ubl conjugation pathway</keyword>
<dbReference type="Pfam" id="PF25372">
    <property type="entry name" value="DUF7885"/>
    <property type="match status" value="2"/>
</dbReference>
<dbReference type="Pfam" id="PF12937">
    <property type="entry name" value="F-box-like"/>
    <property type="match status" value="1"/>
</dbReference>
<dbReference type="SMART" id="SM00367">
    <property type="entry name" value="LRR_CC"/>
    <property type="match status" value="12"/>
</dbReference>
<protein>
    <submittedName>
        <fullName evidence="7">CSON001447 protein</fullName>
    </submittedName>
</protein>
<dbReference type="PROSITE" id="PS50181">
    <property type="entry name" value="FBOX"/>
    <property type="match status" value="1"/>
</dbReference>
<dbReference type="PANTHER" id="PTHR13199:SF11">
    <property type="entry name" value="PROTEIN ATOSSA"/>
    <property type="match status" value="1"/>
</dbReference>
<name>A0A336K6E7_CULSO</name>
<dbReference type="EMBL" id="UFQS01000121">
    <property type="protein sequence ID" value="SSX00041.1"/>
    <property type="molecule type" value="Genomic_DNA"/>
</dbReference>
<dbReference type="SMART" id="SM01177">
    <property type="entry name" value="DUF4210"/>
    <property type="match status" value="1"/>
</dbReference>
<evidence type="ECO:0000256" key="3">
    <source>
        <dbReference type="ARBA" id="ARBA00022786"/>
    </source>
</evidence>
<dbReference type="SMART" id="SM00256">
    <property type="entry name" value="FBOX"/>
    <property type="match status" value="1"/>
</dbReference>
<feature type="compositionally biased region" description="Polar residues" evidence="5">
    <location>
        <begin position="872"/>
        <end position="883"/>
    </location>
</feature>
<dbReference type="FunFam" id="3.80.10.10:FF:000060">
    <property type="entry name" value="F-box/LRR-repeat protein 20 isoform 2"/>
    <property type="match status" value="1"/>
</dbReference>
<evidence type="ECO:0000313" key="7">
    <source>
        <dbReference type="EMBL" id="SSX00041.1"/>
    </source>
</evidence>
<dbReference type="FunFam" id="3.80.10.10:FF:000042">
    <property type="entry name" value="F-box/LRR-repeat protein 20 isoform 2"/>
    <property type="match status" value="1"/>
</dbReference>
<dbReference type="VEuPathDB" id="VectorBase:CSON001447"/>
<dbReference type="InterPro" id="IPR051506">
    <property type="entry name" value="ATOS_Transcription_Regulators"/>
</dbReference>
<keyword evidence="1" id="KW-0433">Leucine-rich repeat</keyword>
<dbReference type="Pfam" id="PF13889">
    <property type="entry name" value="Chromosome_seg"/>
    <property type="match status" value="1"/>
</dbReference>
<dbReference type="InterPro" id="IPR057207">
    <property type="entry name" value="FBXL15_LRR"/>
</dbReference>
<feature type="compositionally biased region" description="Low complexity" evidence="5">
    <location>
        <begin position="884"/>
        <end position="893"/>
    </location>
</feature>
<dbReference type="InterPro" id="IPR032675">
    <property type="entry name" value="LRR_dom_sf"/>
</dbReference>
<feature type="compositionally biased region" description="Low complexity" evidence="5">
    <location>
        <begin position="1111"/>
        <end position="1122"/>
    </location>
</feature>
<dbReference type="InterPro" id="IPR033473">
    <property type="entry name" value="Atos-like_C"/>
</dbReference>
<dbReference type="Gene3D" id="3.80.10.10">
    <property type="entry name" value="Ribonuclease Inhibitor"/>
    <property type="match status" value="2"/>
</dbReference>
<accession>A0A336K6E7</accession>
<dbReference type="InterPro" id="IPR001810">
    <property type="entry name" value="F-box_dom"/>
</dbReference>
<dbReference type="InterPro" id="IPR036047">
    <property type="entry name" value="F-box-like_dom_sf"/>
</dbReference>
<reference evidence="7" key="1">
    <citation type="submission" date="2018-04" db="EMBL/GenBank/DDBJ databases">
        <authorList>
            <person name="Go L.Y."/>
            <person name="Mitchell J.A."/>
        </authorList>
    </citation>
    <scope>NUCLEOTIDE SEQUENCE</scope>
    <source>
        <tissue evidence="7">Whole organism</tissue>
    </source>
</reference>
<evidence type="ECO:0000259" key="6">
    <source>
        <dbReference type="PROSITE" id="PS50181"/>
    </source>
</evidence>
<sequence>MIRKENGTTYLSFKINNYCIHFYLQQQIIPVPEDEISRLPKEILLRILSYLDVVSLCRSAQVSRYWNVLARDGSNWQKIDLFDFQTDIEGPVIENISYKCGGFLKSLSLRGCKSVGDQSIRTLAQHCHNVEHLDLSECKKITDLAIQALSRYCSKLASINLDSCSQISDSCLKAISDGCPNLIEINVSWCHLITENGIEALARGCNKIKKFSCKGCKQVNDRAVIALALNCPRIECLNLHSCDSITDVSIQKISENCINLKQLCVSKCSDLSDHTLVALAQNNPNLNTLEVAGCHQFTDLGFQALGRNCKFLERMDLEECNQITDSTLAHLATGCPSLEKLTLSHCELITDEGIRQLAAGSCAAESLSVLELDNCPLITDATLEHLISCHNLQRIELYDCQLISRNAIRRLRNHLPNIKVHAYFAPQTPPITPQVRPRYCRFGIAALILEGRPNYNVSNDIIQNYEEKADNALVNEIGCMRTKDTATQRISQKLQQICNYPSTSKDYVENTAEISVGSPNGSDEYSEKIFVNRKFRNNEQSFFQRTAGKSSARSLYKSLESSWAESNAVYNGLDEISKINNISPFQITPFSKNHGKTGNSTAQAPHCEQFLKKIGLLACDDINHKCEYLNQNCRVWQSYLSKITTVLSKHEIICIEVYLGPENQTILLEQWTVRVVEKSSRPTMSLQSLCSAIRSQLYFSQIVAWTEQLNNLKTPLSNDIMNNPRILKNEHASLDILFRIRSYDDDDEYFCEKPLVHQFPDANLTEKTNIQVCLKSLPRLNNIPSVTNFGNMNDHSLNESDMKQVCREKGKHRCRDQNESLSIDENKIIHNFPLPSSEHRKKQLQKYRKRILKREKSRKKNESSCKSDESSDNMLSSYVSQEKNLTNSTTTNDISTSTAIGIMENKTTQTIKPNAKSVATQTDYCDFIMDDIKLFVKLGKKNQPTCFHCDNKQIHQDDVIAKPQEKAEILLQALERTASVNSKRQNQSKYANVQDIMKRQKCGPKIYNKQDSQSSQISFLKYEELTENNNRLALTNEAVNKTLSNFNVFAEKNCYTCVNYDKDIMNNQCSSETTVLEKTIDHSEGGNCMAKASENNISDNIAPSIDMMPNSSSKTSVHKSSSAPTFYNTSSLSPRFSRLSAIYARRSRHLSDRSSTSEEQFSDDELNTFVKSKDCSFKFSRTKDILMKRVALLGSLEDSLLQNRIPAKHQVVGFKVLLGASGSFCPTQLNVPAISSFYEIDNLAVLTPYVSELKLPRKGYCVPRQGTIQVTLLNPLGTVVRMFVVPYDFSEMPPANVSFIRQRILARSSNDLYAQTNDLESLSKSEQMRLLRYAIHLRFKTSRSGRLYLHSNLKILVLRRPDCDTAAAHANNSILESPNELNILTIVPDPKYSQRFDK</sequence>
<dbReference type="PANTHER" id="PTHR13199">
    <property type="entry name" value="GH03947P"/>
    <property type="match status" value="1"/>
</dbReference>
<dbReference type="SUPFAM" id="SSF81383">
    <property type="entry name" value="F-box domain"/>
    <property type="match status" value="1"/>
</dbReference>
<feature type="domain" description="F-box" evidence="6">
    <location>
        <begin position="33"/>
        <end position="79"/>
    </location>
</feature>
<organism evidence="7">
    <name type="scientific">Culicoides sonorensis</name>
    <name type="common">Biting midge</name>
    <dbReference type="NCBI Taxonomy" id="179676"/>
    <lineage>
        <taxon>Eukaryota</taxon>
        <taxon>Metazoa</taxon>
        <taxon>Ecdysozoa</taxon>
        <taxon>Arthropoda</taxon>
        <taxon>Hexapoda</taxon>
        <taxon>Insecta</taxon>
        <taxon>Pterygota</taxon>
        <taxon>Neoptera</taxon>
        <taxon>Endopterygota</taxon>
        <taxon>Diptera</taxon>
        <taxon>Nematocera</taxon>
        <taxon>Chironomoidea</taxon>
        <taxon>Ceratopogonidae</taxon>
        <taxon>Ceratopogoninae</taxon>
        <taxon>Culicoides</taxon>
        <taxon>Monoculicoides</taxon>
    </lineage>
</organism>
<evidence type="ECO:0000313" key="8">
    <source>
        <dbReference type="EMBL" id="SSX20421.1"/>
    </source>
</evidence>
<feature type="compositionally biased region" description="Basic and acidic residues" evidence="5">
    <location>
        <begin position="860"/>
        <end position="869"/>
    </location>
</feature>
<proteinExistence type="inferred from homology"/>
<gene>
    <name evidence="7" type="primary">CSON001447</name>
</gene>